<dbReference type="CDD" id="cd06561">
    <property type="entry name" value="AlkD_like"/>
    <property type="match status" value="1"/>
</dbReference>
<protein>
    <recommendedName>
        <fullName evidence="3">DNA alkylation repair protein</fullName>
    </recommendedName>
</protein>
<name>A0A3E0X002_9GAMM</name>
<dbReference type="EMBL" id="NFZW01000003">
    <property type="protein sequence ID" value="RFA38671.1"/>
    <property type="molecule type" value="Genomic_DNA"/>
</dbReference>
<evidence type="ECO:0000313" key="2">
    <source>
        <dbReference type="Proteomes" id="UP000256763"/>
    </source>
</evidence>
<dbReference type="Proteomes" id="UP000256763">
    <property type="component" value="Unassembled WGS sequence"/>
</dbReference>
<sequence length="262" mass="30391">MSRAGVRRQKLSGAEALASLRSRASQRRGLVLKAILDDLEAHRDPEYRARIRDHFQMNVDNFLGVRTPKVRKIAAEHFRALRGEPFAEVRGHCEALLGSHVYECKLIAFDWSFRCRRSFQESDFKVFESWLSEYVDDWSDCDDLCTHSLGFLLLTFPASVHKLSPWVQDRNRWLRRAAAVSLIYGLRRGEFLQAACDIADGLLEDEDHLVQKAYAWMLKEASKQYPREIYAFLLGRRTTMVRSALRYAAEKLPAAERRQLLQ</sequence>
<gene>
    <name evidence="1" type="ORF">CAL65_04910</name>
</gene>
<dbReference type="AlphaFoldDB" id="A0A3E0X002"/>
<dbReference type="InterPro" id="IPR014825">
    <property type="entry name" value="DNA_alkylation"/>
</dbReference>
<dbReference type="OrthoDB" id="9775346at2"/>
<reference evidence="2" key="1">
    <citation type="submission" date="2017-05" db="EMBL/GenBank/DDBJ databases">
        <authorList>
            <person name="Sharma S."/>
            <person name="Sidhu C."/>
            <person name="Pinnaka A.K."/>
        </authorList>
    </citation>
    <scope>NUCLEOTIDE SEQUENCE [LARGE SCALE GENOMIC DNA]</scope>
    <source>
        <strain evidence="2">AK93</strain>
    </source>
</reference>
<organism evidence="1 2">
    <name type="scientific">Alkalilimnicola ehrlichii</name>
    <dbReference type="NCBI Taxonomy" id="351052"/>
    <lineage>
        <taxon>Bacteria</taxon>
        <taxon>Pseudomonadati</taxon>
        <taxon>Pseudomonadota</taxon>
        <taxon>Gammaproteobacteria</taxon>
        <taxon>Chromatiales</taxon>
        <taxon>Ectothiorhodospiraceae</taxon>
        <taxon>Alkalilimnicola</taxon>
    </lineage>
</organism>
<comment type="caution">
    <text evidence="1">The sequence shown here is derived from an EMBL/GenBank/DDBJ whole genome shotgun (WGS) entry which is preliminary data.</text>
</comment>
<dbReference type="Gene3D" id="1.25.10.90">
    <property type="match status" value="1"/>
</dbReference>
<dbReference type="PANTHER" id="PTHR34070">
    <property type="entry name" value="ARMADILLO-TYPE FOLD"/>
    <property type="match status" value="1"/>
</dbReference>
<proteinExistence type="predicted"/>
<dbReference type="Pfam" id="PF08713">
    <property type="entry name" value="DNA_alkylation"/>
    <property type="match status" value="1"/>
</dbReference>
<dbReference type="SUPFAM" id="SSF48371">
    <property type="entry name" value="ARM repeat"/>
    <property type="match status" value="1"/>
</dbReference>
<keyword evidence="2" id="KW-1185">Reference proteome</keyword>
<dbReference type="InterPro" id="IPR016024">
    <property type="entry name" value="ARM-type_fold"/>
</dbReference>
<accession>A0A3E0X002</accession>
<evidence type="ECO:0008006" key="3">
    <source>
        <dbReference type="Google" id="ProtNLM"/>
    </source>
</evidence>
<evidence type="ECO:0000313" key="1">
    <source>
        <dbReference type="EMBL" id="RFA38671.1"/>
    </source>
</evidence>
<dbReference type="PANTHER" id="PTHR34070:SF1">
    <property type="entry name" value="DNA ALKYLATION REPAIR PROTEIN"/>
    <property type="match status" value="1"/>
</dbReference>